<organism evidence="6 7">
    <name type="scientific">[Torrubiella] hemipterigena</name>
    <dbReference type="NCBI Taxonomy" id="1531966"/>
    <lineage>
        <taxon>Eukaryota</taxon>
        <taxon>Fungi</taxon>
        <taxon>Dikarya</taxon>
        <taxon>Ascomycota</taxon>
        <taxon>Pezizomycotina</taxon>
        <taxon>Sordariomycetes</taxon>
        <taxon>Hypocreomycetidae</taxon>
        <taxon>Hypocreales</taxon>
        <taxon>Clavicipitaceae</taxon>
        <taxon>Clavicipitaceae incertae sedis</taxon>
        <taxon>'Torrubiella' clade</taxon>
    </lineage>
</organism>
<proteinExistence type="predicted"/>
<evidence type="ECO:0000259" key="5">
    <source>
        <dbReference type="PROSITE" id="PS51695"/>
    </source>
</evidence>
<dbReference type="InterPro" id="IPR023828">
    <property type="entry name" value="Peptidase_S8_Ser-AS"/>
</dbReference>
<dbReference type="GO" id="GO:0004252">
    <property type="term" value="F:serine-type endopeptidase activity"/>
    <property type="evidence" value="ECO:0007669"/>
    <property type="project" value="InterPro"/>
</dbReference>
<keyword evidence="1 6" id="KW-0645">Protease</keyword>
<accession>A0A0A1TPT8</accession>
<name>A0A0A1TPT8_9HYPO</name>
<evidence type="ECO:0000256" key="2">
    <source>
        <dbReference type="ARBA" id="ARBA00022801"/>
    </source>
</evidence>
<dbReference type="PANTHER" id="PTHR14218:SF19">
    <property type="entry name" value="SERINE PROTEASE AORO, PUTATIVE (AFU_ORTHOLOGUE AFUA_6G10250)-RELATED"/>
    <property type="match status" value="1"/>
</dbReference>
<dbReference type="Gene3D" id="3.40.50.200">
    <property type="entry name" value="Peptidase S8/S53 domain"/>
    <property type="match status" value="1"/>
</dbReference>
<keyword evidence="3" id="KW-0720">Serine protease</keyword>
<keyword evidence="7" id="KW-1185">Reference proteome</keyword>
<evidence type="ECO:0000256" key="1">
    <source>
        <dbReference type="ARBA" id="ARBA00022670"/>
    </source>
</evidence>
<evidence type="ECO:0000256" key="4">
    <source>
        <dbReference type="PROSITE-ProRule" id="PRU01032"/>
    </source>
</evidence>
<evidence type="ECO:0000313" key="6">
    <source>
        <dbReference type="EMBL" id="CEJ93720.1"/>
    </source>
</evidence>
<dbReference type="Proteomes" id="UP000039046">
    <property type="component" value="Unassembled WGS sequence"/>
</dbReference>
<dbReference type="OrthoDB" id="4867732at2759"/>
<dbReference type="AlphaFoldDB" id="A0A0A1TPT8"/>
<dbReference type="PANTHER" id="PTHR14218">
    <property type="entry name" value="PROTEASE S8 TRIPEPTIDYL PEPTIDASE I CLN2"/>
    <property type="match status" value="1"/>
</dbReference>
<dbReference type="SUPFAM" id="SSF52743">
    <property type="entry name" value="Subtilisin-like"/>
    <property type="match status" value="1"/>
</dbReference>
<dbReference type="PROSITE" id="PS00138">
    <property type="entry name" value="SUBTILASE_SER"/>
    <property type="match status" value="1"/>
</dbReference>
<dbReference type="InterPro" id="IPR036852">
    <property type="entry name" value="Peptidase_S8/S53_dom_sf"/>
</dbReference>
<dbReference type="GO" id="GO:0008240">
    <property type="term" value="F:tripeptidyl-peptidase activity"/>
    <property type="evidence" value="ECO:0007669"/>
    <property type="project" value="TreeGrafter"/>
</dbReference>
<reference evidence="6 7" key="1">
    <citation type="journal article" date="2015" name="Genome Announc.">
        <title>Draft Genome Sequence and Gene Annotation of the Entomopathogenic Fungus Verticillium hemipterigenum.</title>
        <authorList>
            <person name="Horn F."/>
            <person name="Habel A."/>
            <person name="Scharf D.H."/>
            <person name="Dworschak J."/>
            <person name="Brakhage A.A."/>
            <person name="Guthke R."/>
            <person name="Hertweck C."/>
            <person name="Linde J."/>
        </authorList>
    </citation>
    <scope>NUCLEOTIDE SEQUENCE [LARGE SCALE GENOMIC DNA]</scope>
</reference>
<sequence>MKLSLKGMSIIVSSGDAGTASSEQDCLGSSKNVFVPGALTGCPYITIVGATQLPDGVEPGGAETATMQPFSPGGGFSNINAAPDYQANALATYFSQYDPGYKFYNTTNGTIPNNGGIYNRSGRGYPDVSAVGLHGVVIVKGNGTTLGGGTSMSAPIFAGLINRIINERITAGKMGPLGFLNPTLYQNPDMFNDIISGDEHLGTR</sequence>
<keyword evidence="2" id="KW-0378">Hydrolase</keyword>
<dbReference type="InterPro" id="IPR050819">
    <property type="entry name" value="Tripeptidyl-peptidase_I"/>
</dbReference>
<protein>
    <submittedName>
        <fullName evidence="6">Putative Alkaline serine protease AorO</fullName>
    </submittedName>
</protein>
<dbReference type="GO" id="GO:0006508">
    <property type="term" value="P:proteolysis"/>
    <property type="evidence" value="ECO:0007669"/>
    <property type="project" value="UniProtKB-KW"/>
</dbReference>
<comment type="caution">
    <text evidence="4">Lacks conserved residue(s) required for the propagation of feature annotation.</text>
</comment>
<dbReference type="InterPro" id="IPR030400">
    <property type="entry name" value="Sedolisin_dom"/>
</dbReference>
<dbReference type="PROSITE" id="PS51695">
    <property type="entry name" value="SEDOLISIN"/>
    <property type="match status" value="1"/>
</dbReference>
<feature type="domain" description="Peptidase S53" evidence="5">
    <location>
        <begin position="1"/>
        <end position="204"/>
    </location>
</feature>
<dbReference type="STRING" id="1531966.A0A0A1TPT8"/>
<gene>
    <name evidence="6" type="ORF">VHEMI09291</name>
</gene>
<dbReference type="EMBL" id="CDHN01000006">
    <property type="protein sequence ID" value="CEJ93720.1"/>
    <property type="molecule type" value="Genomic_DNA"/>
</dbReference>
<dbReference type="HOGENOM" id="CLU_013783_0_0_1"/>
<evidence type="ECO:0000256" key="3">
    <source>
        <dbReference type="ARBA" id="ARBA00022825"/>
    </source>
</evidence>
<evidence type="ECO:0000313" key="7">
    <source>
        <dbReference type="Proteomes" id="UP000039046"/>
    </source>
</evidence>